<evidence type="ECO:0000313" key="1">
    <source>
        <dbReference type="Proteomes" id="UP000887565"/>
    </source>
</evidence>
<dbReference type="AlphaFoldDB" id="A0A915KS80"/>
<dbReference type="WBParaSite" id="nRc.2.0.1.t41628-RA">
    <property type="protein sequence ID" value="nRc.2.0.1.t41628-RA"/>
    <property type="gene ID" value="nRc.2.0.1.g41628"/>
</dbReference>
<keyword evidence="1" id="KW-1185">Reference proteome</keyword>
<sequence length="89" mass="10737">MRLYGHVKIRLYNSLIELNRRFTMVVFPFDTPFIVLFFSHLHRTVAKNKFEMWKSLSLISKNVEKVEHIKRSTPAMLTLKRSSQHRYIN</sequence>
<dbReference type="Proteomes" id="UP000887565">
    <property type="component" value="Unplaced"/>
</dbReference>
<accession>A0A915KS80</accession>
<reference evidence="2" key="1">
    <citation type="submission" date="2022-11" db="UniProtKB">
        <authorList>
            <consortium name="WormBaseParasite"/>
        </authorList>
    </citation>
    <scope>IDENTIFICATION</scope>
</reference>
<proteinExistence type="predicted"/>
<protein>
    <submittedName>
        <fullName evidence="2">Uncharacterized protein</fullName>
    </submittedName>
</protein>
<organism evidence="1 2">
    <name type="scientific">Romanomermis culicivorax</name>
    <name type="common">Nematode worm</name>
    <dbReference type="NCBI Taxonomy" id="13658"/>
    <lineage>
        <taxon>Eukaryota</taxon>
        <taxon>Metazoa</taxon>
        <taxon>Ecdysozoa</taxon>
        <taxon>Nematoda</taxon>
        <taxon>Enoplea</taxon>
        <taxon>Dorylaimia</taxon>
        <taxon>Mermithida</taxon>
        <taxon>Mermithoidea</taxon>
        <taxon>Mermithidae</taxon>
        <taxon>Romanomermis</taxon>
    </lineage>
</organism>
<evidence type="ECO:0000313" key="2">
    <source>
        <dbReference type="WBParaSite" id="nRc.2.0.1.t41628-RA"/>
    </source>
</evidence>
<name>A0A915KS80_ROMCU</name>